<protein>
    <submittedName>
        <fullName evidence="1">Uncharacterized protein</fullName>
    </submittedName>
</protein>
<dbReference type="Proteomes" id="UP000028007">
    <property type="component" value="Unassembled WGS sequence"/>
</dbReference>
<keyword evidence="2" id="KW-1185">Reference proteome</keyword>
<sequence length="107" mass="12510">MRSFRIKPILKAMDFSTILPTKIEFICTTQVLDKILCDKAGIKWDQQLADGLEEKVKHYFVVKTNMEYNVVSSHILDPFMKEHSIKVMIHQSDKAKKCIQHYLKALK</sequence>
<dbReference type="EMBL" id="JNFF01000019">
    <property type="protein sequence ID" value="KEQ31195.1"/>
    <property type="molecule type" value="Genomic_DNA"/>
</dbReference>
<dbReference type="AlphaFoldDB" id="A0A081PKH2"/>
<reference evidence="1 2" key="1">
    <citation type="journal article" date="1992" name="Int. J. Syst. Bacteriol.">
        <title>Sphingobacterium antarcticus sp. nov. a Psychrotrophic Bacterium from the Soils of Schirmacher Oasis, Antarctica.</title>
        <authorList>
            <person name="Shivaji S."/>
            <person name="Ray M.K."/>
            <person name="Rao N.S."/>
            <person name="Saiserr L."/>
            <person name="Jagannadham M.V."/>
            <person name="Kumar G.S."/>
            <person name="Reddy G."/>
            <person name="Bhargava P.M."/>
        </authorList>
    </citation>
    <scope>NUCLEOTIDE SEQUENCE [LARGE SCALE GENOMIC DNA]</scope>
    <source>
        <strain evidence="1 2">4BY</strain>
    </source>
</reference>
<name>A0A081PKH2_9SPHI</name>
<accession>A0A081PKH2</accession>
<evidence type="ECO:0000313" key="2">
    <source>
        <dbReference type="Proteomes" id="UP000028007"/>
    </source>
</evidence>
<organism evidence="1 2">
    <name type="scientific">Pedobacter antarcticus 4BY</name>
    <dbReference type="NCBI Taxonomy" id="1358423"/>
    <lineage>
        <taxon>Bacteria</taxon>
        <taxon>Pseudomonadati</taxon>
        <taxon>Bacteroidota</taxon>
        <taxon>Sphingobacteriia</taxon>
        <taxon>Sphingobacteriales</taxon>
        <taxon>Sphingobacteriaceae</taxon>
        <taxon>Pedobacter</taxon>
    </lineage>
</organism>
<comment type="caution">
    <text evidence="1">The sequence shown here is derived from an EMBL/GenBank/DDBJ whole genome shotgun (WGS) entry which is preliminary data.</text>
</comment>
<evidence type="ECO:0000313" key="1">
    <source>
        <dbReference type="EMBL" id="KEQ31195.1"/>
    </source>
</evidence>
<gene>
    <name evidence="1" type="ORF">N180_02805</name>
</gene>
<dbReference type="RefSeq" id="WP_037438285.1">
    <property type="nucleotide sequence ID" value="NZ_JNFF01000019.1"/>
</dbReference>
<proteinExistence type="predicted"/>
<dbReference type="OrthoDB" id="767866at2"/>